<protein>
    <submittedName>
        <fullName evidence="1">Uncharacterized protein</fullName>
    </submittedName>
</protein>
<keyword evidence="2" id="KW-1185">Reference proteome</keyword>
<dbReference type="EMBL" id="KK107153">
    <property type="protein sequence ID" value="EZA56979.1"/>
    <property type="molecule type" value="Genomic_DNA"/>
</dbReference>
<proteinExistence type="predicted"/>
<dbReference type="Proteomes" id="UP000053097">
    <property type="component" value="Unassembled WGS sequence"/>
</dbReference>
<sequence length="79" mass="9316">FEFDLNIESKAFLVASAQIQEQSSYSADFTRYGFRLFSKLKLAMKAQHHDRLAHPKSFDRFVLQAIPKTEYVNCFDKFF</sequence>
<evidence type="ECO:0000313" key="1">
    <source>
        <dbReference type="EMBL" id="EZA56979.1"/>
    </source>
</evidence>
<feature type="non-terminal residue" evidence="1">
    <location>
        <position position="1"/>
    </location>
</feature>
<dbReference type="AlphaFoldDB" id="A0A026WPF8"/>
<reference evidence="1 2" key="1">
    <citation type="journal article" date="2014" name="Curr. Biol.">
        <title>The genome of the clonal raider ant Cerapachys biroi.</title>
        <authorList>
            <person name="Oxley P.R."/>
            <person name="Ji L."/>
            <person name="Fetter-Pruneda I."/>
            <person name="McKenzie S.K."/>
            <person name="Li C."/>
            <person name="Hu H."/>
            <person name="Zhang G."/>
            <person name="Kronauer D.J."/>
        </authorList>
    </citation>
    <scope>NUCLEOTIDE SEQUENCE [LARGE SCALE GENOMIC DNA]</scope>
</reference>
<organism evidence="1 2">
    <name type="scientific">Ooceraea biroi</name>
    <name type="common">Clonal raider ant</name>
    <name type="synonym">Cerapachys biroi</name>
    <dbReference type="NCBI Taxonomy" id="2015173"/>
    <lineage>
        <taxon>Eukaryota</taxon>
        <taxon>Metazoa</taxon>
        <taxon>Ecdysozoa</taxon>
        <taxon>Arthropoda</taxon>
        <taxon>Hexapoda</taxon>
        <taxon>Insecta</taxon>
        <taxon>Pterygota</taxon>
        <taxon>Neoptera</taxon>
        <taxon>Endopterygota</taxon>
        <taxon>Hymenoptera</taxon>
        <taxon>Apocrita</taxon>
        <taxon>Aculeata</taxon>
        <taxon>Formicoidea</taxon>
        <taxon>Formicidae</taxon>
        <taxon>Dorylinae</taxon>
        <taxon>Ooceraea</taxon>
    </lineage>
</organism>
<feature type="non-terminal residue" evidence="1">
    <location>
        <position position="79"/>
    </location>
</feature>
<accession>A0A026WPF8</accession>
<evidence type="ECO:0000313" key="2">
    <source>
        <dbReference type="Proteomes" id="UP000053097"/>
    </source>
</evidence>
<name>A0A026WPF8_OOCBI</name>
<gene>
    <name evidence="1" type="ORF">X777_03163</name>
</gene>